<proteinExistence type="predicted"/>
<evidence type="ECO:0000313" key="3">
    <source>
        <dbReference type="Proteomes" id="UP000887023"/>
    </source>
</evidence>
<dbReference type="Gene3D" id="3.40.710.10">
    <property type="entry name" value="DD-peptidase/beta-lactamase superfamily"/>
    <property type="match status" value="1"/>
</dbReference>
<gene>
    <name evidence="2" type="ORF">KV203_09120</name>
</gene>
<evidence type="ECO:0000256" key="1">
    <source>
        <dbReference type="SAM" id="SignalP"/>
    </source>
</evidence>
<dbReference type="SUPFAM" id="SSF56601">
    <property type="entry name" value="beta-lactamase/transpeptidase-like"/>
    <property type="match status" value="1"/>
</dbReference>
<feature type="chain" id="PRO_5045737905" evidence="1">
    <location>
        <begin position="26"/>
        <end position="231"/>
    </location>
</feature>
<dbReference type="InterPro" id="IPR012338">
    <property type="entry name" value="Beta-lactam/transpept-like"/>
</dbReference>
<accession>A0ABX8SFP7</accession>
<feature type="signal peptide" evidence="1">
    <location>
        <begin position="1"/>
        <end position="25"/>
    </location>
</feature>
<evidence type="ECO:0000313" key="2">
    <source>
        <dbReference type="EMBL" id="QXQ15440.1"/>
    </source>
</evidence>
<keyword evidence="3" id="KW-1185">Reference proteome</keyword>
<dbReference type="RefSeq" id="WP_066468138.1">
    <property type="nucleotide sequence ID" value="NZ_CBCRUZ010000001.1"/>
</dbReference>
<sequence>MRITLFATAAIGLLSTLAGTTTTGAAANPGALRLAAADPRTAFAMISLDSGNVSVTSNAADQRAALSIAKLYLVDYVLRHGGGAPGERDLAQRAIELSDDAAADQLDAIYPEAIDEVAGEYRLSATARGSFWGTSVTSARDAAGFLAAKLRADAASPMLGWMRDAQPVAADGTEQNWGTAHLPGVIGTKWGWSDDRVSEVASASYGDRFAVAAFTAGDADAENADLAGLGG</sequence>
<dbReference type="GO" id="GO:0016787">
    <property type="term" value="F:hydrolase activity"/>
    <property type="evidence" value="ECO:0007669"/>
    <property type="project" value="UniProtKB-KW"/>
</dbReference>
<keyword evidence="1" id="KW-0732">Signal</keyword>
<name>A0ABX8SFP7_9ACTN</name>
<reference evidence="2" key="1">
    <citation type="submission" date="2021-07" db="EMBL/GenBank/DDBJ databases">
        <title>Candidatus Kaistella beijingensis sp. nov. isolated from a municipal wastewater treatment plant is involved in sludge foaming.</title>
        <authorList>
            <person name="Song Y."/>
            <person name="Liu S.-J."/>
        </authorList>
    </citation>
    <scope>NUCLEOTIDE SEQUENCE</scope>
    <source>
        <strain evidence="2">DSM 43998</strain>
    </source>
</reference>
<protein>
    <submittedName>
        <fullName evidence="2">Serine hydrolase</fullName>
    </submittedName>
</protein>
<keyword evidence="2" id="KW-0378">Hydrolase</keyword>
<dbReference type="EMBL" id="CP079105">
    <property type="protein sequence ID" value="QXQ15440.1"/>
    <property type="molecule type" value="Genomic_DNA"/>
</dbReference>
<organism evidence="2 3">
    <name type="scientific">Skermania pinensis</name>
    <dbReference type="NCBI Taxonomy" id="39122"/>
    <lineage>
        <taxon>Bacteria</taxon>
        <taxon>Bacillati</taxon>
        <taxon>Actinomycetota</taxon>
        <taxon>Actinomycetes</taxon>
        <taxon>Mycobacteriales</taxon>
        <taxon>Gordoniaceae</taxon>
        <taxon>Skermania</taxon>
    </lineage>
</organism>
<dbReference type="Proteomes" id="UP000887023">
    <property type="component" value="Chromosome"/>
</dbReference>